<keyword evidence="1" id="KW-0732">Signal</keyword>
<feature type="chain" id="PRO_5006037727" description="Secreted protein" evidence="1">
    <location>
        <begin position="30"/>
        <end position="140"/>
    </location>
</feature>
<gene>
    <name evidence="2" type="ORF">ACH46_05220</name>
</gene>
<sequence>MSTRWRRIGASLAAVGAGLLTAAPGVAAAAPVQPFQIQPAPFGNPNGSFDVPPIRCGFDTGGKTGQVTVTGSRRDRWGCPPFATVQWVNLQTGATGAARLGPGLNGVPPAATLRTGRGQVALVLTTSGIVTPGFATVVVR</sequence>
<evidence type="ECO:0000256" key="1">
    <source>
        <dbReference type="SAM" id="SignalP"/>
    </source>
</evidence>
<name>A0A0N9MPA5_9ACTN</name>
<dbReference type="KEGG" id="goq:ACH46_05220"/>
<feature type="signal peptide" evidence="1">
    <location>
        <begin position="1"/>
        <end position="29"/>
    </location>
</feature>
<proteinExistence type="predicted"/>
<organism evidence="2 3">
    <name type="scientific">Gordonia phthalatica</name>
    <dbReference type="NCBI Taxonomy" id="1136941"/>
    <lineage>
        <taxon>Bacteria</taxon>
        <taxon>Bacillati</taxon>
        <taxon>Actinomycetota</taxon>
        <taxon>Actinomycetes</taxon>
        <taxon>Mycobacteriales</taxon>
        <taxon>Gordoniaceae</taxon>
        <taxon>Gordonia</taxon>
    </lineage>
</organism>
<reference evidence="2 3" key="2">
    <citation type="journal article" date="2017" name="Int. J. Syst. Evol. Microbiol.">
        <title>Gordonia phthalatica sp. nov., a di-n-butyl phthalate-degrading bacterium isolated from activated sludge.</title>
        <authorList>
            <person name="Jin D."/>
            <person name="Kong X."/>
            <person name="Jia M."/>
            <person name="Yu X."/>
            <person name="Wang X."/>
            <person name="Zhuang X."/>
            <person name="Deng Y."/>
            <person name="Bai Z."/>
        </authorList>
    </citation>
    <scope>NUCLEOTIDE SEQUENCE [LARGE SCALE GENOMIC DNA]</scope>
    <source>
        <strain evidence="2 3">QH-11</strain>
    </source>
</reference>
<keyword evidence="3" id="KW-1185">Reference proteome</keyword>
<evidence type="ECO:0000313" key="2">
    <source>
        <dbReference type="EMBL" id="ALG84019.1"/>
    </source>
</evidence>
<protein>
    <recommendedName>
        <fullName evidence="4">Secreted protein</fullName>
    </recommendedName>
</protein>
<dbReference type="EMBL" id="CP011853">
    <property type="protein sequence ID" value="ALG84019.1"/>
    <property type="molecule type" value="Genomic_DNA"/>
</dbReference>
<dbReference type="AlphaFoldDB" id="A0A0N9MPA5"/>
<dbReference type="OrthoDB" id="4558968at2"/>
<accession>A0A0N9MPA5</accession>
<reference evidence="3" key="1">
    <citation type="submission" date="2015-06" db="EMBL/GenBank/DDBJ databases">
        <title>Complete genome sequence and metabolic analysis of phthalate degradation pathway in Gordonia sp. QH-11.</title>
        <authorList>
            <person name="Jin D."/>
            <person name="Kong X."/>
            <person name="Bai Z."/>
        </authorList>
    </citation>
    <scope>NUCLEOTIDE SEQUENCE [LARGE SCALE GENOMIC DNA]</scope>
    <source>
        <strain evidence="3">QH-11</strain>
    </source>
</reference>
<dbReference type="Proteomes" id="UP000063789">
    <property type="component" value="Chromosome"/>
</dbReference>
<dbReference type="STRING" id="1136941.ACH46_05220"/>
<evidence type="ECO:0008006" key="4">
    <source>
        <dbReference type="Google" id="ProtNLM"/>
    </source>
</evidence>
<evidence type="ECO:0000313" key="3">
    <source>
        <dbReference type="Proteomes" id="UP000063789"/>
    </source>
</evidence>
<dbReference type="PATRIC" id="fig|1136941.3.peg.1068"/>
<dbReference type="RefSeq" id="WP_062391986.1">
    <property type="nucleotide sequence ID" value="NZ_CP011853.1"/>
</dbReference>